<dbReference type="Gene3D" id="1.20.1260.60">
    <property type="entry name" value="Vacuolar protein sorting-associated protein Ist1"/>
    <property type="match status" value="1"/>
</dbReference>
<comment type="similarity">
    <text evidence="1">Belongs to the IST1 family.</text>
</comment>
<dbReference type="InterPro" id="IPR005061">
    <property type="entry name" value="Ist1"/>
</dbReference>
<feature type="region of interest" description="Disordered" evidence="2">
    <location>
        <begin position="318"/>
        <end position="394"/>
    </location>
</feature>
<dbReference type="FunFam" id="1.20.1260.60:FF:000002">
    <property type="entry name" value="Vacuolar protein sorting-associated protein IST1"/>
    <property type="match status" value="1"/>
</dbReference>
<evidence type="ECO:0000313" key="4">
    <source>
        <dbReference type="Proteomes" id="UP000834106"/>
    </source>
</evidence>
<dbReference type="GO" id="GO:0015031">
    <property type="term" value="P:protein transport"/>
    <property type="evidence" value="ECO:0007669"/>
    <property type="project" value="InterPro"/>
</dbReference>
<name>A0AAD2DV12_9LAMI</name>
<feature type="compositionally biased region" description="Basic and acidic residues" evidence="2">
    <location>
        <begin position="257"/>
        <end position="267"/>
    </location>
</feature>
<dbReference type="Proteomes" id="UP000834106">
    <property type="component" value="Chromosome 9"/>
</dbReference>
<feature type="compositionally biased region" description="Polar residues" evidence="2">
    <location>
        <begin position="225"/>
        <end position="234"/>
    </location>
</feature>
<reference evidence="3" key="1">
    <citation type="submission" date="2023-05" db="EMBL/GenBank/DDBJ databases">
        <authorList>
            <person name="Huff M."/>
        </authorList>
    </citation>
    <scope>NUCLEOTIDE SEQUENCE</scope>
</reference>
<dbReference type="Pfam" id="PF03398">
    <property type="entry name" value="Ist1"/>
    <property type="match status" value="1"/>
</dbReference>
<evidence type="ECO:0000256" key="1">
    <source>
        <dbReference type="ARBA" id="ARBA00005536"/>
    </source>
</evidence>
<feature type="region of interest" description="Disordered" evidence="2">
    <location>
        <begin position="185"/>
        <end position="267"/>
    </location>
</feature>
<evidence type="ECO:0000313" key="3">
    <source>
        <dbReference type="EMBL" id="CAI9767199.1"/>
    </source>
</evidence>
<dbReference type="PANTHER" id="PTHR12161:SF88">
    <property type="entry name" value="REGULATOR OF VPS4 ACTIVITY IN THE MVB PATHWAY PROTEIN"/>
    <property type="match status" value="1"/>
</dbReference>
<evidence type="ECO:0008006" key="5">
    <source>
        <dbReference type="Google" id="ProtNLM"/>
    </source>
</evidence>
<dbReference type="AlphaFoldDB" id="A0AAD2DV12"/>
<evidence type="ECO:0000256" key="2">
    <source>
        <dbReference type="SAM" id="MobiDB-lite"/>
    </source>
</evidence>
<organism evidence="3 4">
    <name type="scientific">Fraxinus pennsylvanica</name>
    <dbReference type="NCBI Taxonomy" id="56036"/>
    <lineage>
        <taxon>Eukaryota</taxon>
        <taxon>Viridiplantae</taxon>
        <taxon>Streptophyta</taxon>
        <taxon>Embryophyta</taxon>
        <taxon>Tracheophyta</taxon>
        <taxon>Spermatophyta</taxon>
        <taxon>Magnoliopsida</taxon>
        <taxon>eudicotyledons</taxon>
        <taxon>Gunneridae</taxon>
        <taxon>Pentapetalae</taxon>
        <taxon>asterids</taxon>
        <taxon>lamiids</taxon>
        <taxon>Lamiales</taxon>
        <taxon>Oleaceae</taxon>
        <taxon>Oleeae</taxon>
        <taxon>Fraxinus</taxon>
    </lineage>
</organism>
<protein>
    <recommendedName>
        <fullName evidence="5">Regulator of Vps4 activity in the MVB pathway protein</fullName>
    </recommendedName>
</protein>
<dbReference type="EMBL" id="OU503044">
    <property type="protein sequence ID" value="CAI9767199.1"/>
    <property type="molecule type" value="Genomic_DNA"/>
</dbReference>
<keyword evidence="4" id="KW-1185">Reference proteome</keyword>
<dbReference type="InterPro" id="IPR042277">
    <property type="entry name" value="IST1-like"/>
</dbReference>
<feature type="compositionally biased region" description="Basic and acidic residues" evidence="2">
    <location>
        <begin position="186"/>
        <end position="206"/>
    </location>
</feature>
<feature type="compositionally biased region" description="Basic and acidic residues" evidence="2">
    <location>
        <begin position="214"/>
        <end position="224"/>
    </location>
</feature>
<gene>
    <name evidence="3" type="ORF">FPE_LOCUS14629</name>
</gene>
<sequence>MFDCLFKTKFYSKCKSSIKLTKTRIEMIRKKRNAMEKYTRNDIADLLRNGFDMNAYQRAERLLVELNMSLCYDFVEQFCVHISSHLTDMDKQRECPEGCKEAVSSLMFAAARFGDLPELRELRTIFSERFGKSLEYYVNKEFVEKLKRDRPSKDLKLQLMQDIATESGLDWNSKALENELYNAQEYGKKNDEKESVLPQRNDRSPDDIPPLSDNKVETTRRNEMQNEAETLTSDSGKESEADEPSSYKNRPPPYTKSEVKNLGDSEGNVRAKMHLKETNQEKPNMAQRILKFLDKGHCNQSDDEESRLDRLLAHYAEKKAPRETEESDSVLKISPEHDNISTSKTTRKDGSSRRTASLPVELTSPPKTPKGHARASSFQPEILNSRGSVHPKLPDYDDFIARLAALRGN</sequence>
<proteinExistence type="inferred from homology"/>
<dbReference type="PANTHER" id="PTHR12161">
    <property type="entry name" value="IST1 FAMILY MEMBER"/>
    <property type="match status" value="1"/>
</dbReference>
<accession>A0AAD2DV12</accession>